<evidence type="ECO:0008006" key="4">
    <source>
        <dbReference type="Google" id="ProtNLM"/>
    </source>
</evidence>
<dbReference type="PANTHER" id="PTHR21541:SF3">
    <property type="entry name" value="STRUCTURE-SPECIFIC ENDONUCLEASE SUBUNIT SLX4"/>
    <property type="match status" value="1"/>
</dbReference>
<dbReference type="GO" id="GO:0033557">
    <property type="term" value="C:Slx1-Slx4 complex"/>
    <property type="evidence" value="ECO:0007669"/>
    <property type="project" value="TreeGrafter"/>
</dbReference>
<protein>
    <recommendedName>
        <fullName evidence="4">Structure-specific endonuclease subunit SLX4</fullName>
    </recommendedName>
</protein>
<feature type="region of interest" description="Disordered" evidence="1">
    <location>
        <begin position="58"/>
        <end position="77"/>
    </location>
</feature>
<reference evidence="2 3" key="1">
    <citation type="submission" date="2018-11" db="EMBL/GenBank/DDBJ databases">
        <authorList>
            <consortium name="Pathogen Informatics"/>
        </authorList>
    </citation>
    <scope>NUCLEOTIDE SEQUENCE [LARGE SCALE GENOMIC DNA]</scope>
</reference>
<feature type="compositionally biased region" description="Polar residues" evidence="1">
    <location>
        <begin position="217"/>
        <end position="235"/>
    </location>
</feature>
<name>A0A3P6RW41_ANISI</name>
<feature type="compositionally biased region" description="Acidic residues" evidence="1">
    <location>
        <begin position="461"/>
        <end position="473"/>
    </location>
</feature>
<gene>
    <name evidence="2" type="ORF">ASIM_LOCUS18211</name>
</gene>
<keyword evidence="3" id="KW-1185">Reference proteome</keyword>
<feature type="compositionally biased region" description="Low complexity" evidence="1">
    <location>
        <begin position="197"/>
        <end position="206"/>
    </location>
</feature>
<dbReference type="PANTHER" id="PTHR21541">
    <property type="entry name" value="BTB POZ DOMAIN CONTAINING 12"/>
    <property type="match status" value="1"/>
</dbReference>
<feature type="region of interest" description="Disordered" evidence="1">
    <location>
        <begin position="454"/>
        <end position="476"/>
    </location>
</feature>
<feature type="compositionally biased region" description="Acidic residues" evidence="1">
    <location>
        <begin position="159"/>
        <end position="174"/>
    </location>
</feature>
<dbReference type="Proteomes" id="UP000267096">
    <property type="component" value="Unassembled WGS sequence"/>
</dbReference>
<feature type="region of interest" description="Disordered" evidence="1">
    <location>
        <begin position="120"/>
        <end position="235"/>
    </location>
</feature>
<organism evidence="2 3">
    <name type="scientific">Anisakis simplex</name>
    <name type="common">Herring worm</name>
    <dbReference type="NCBI Taxonomy" id="6269"/>
    <lineage>
        <taxon>Eukaryota</taxon>
        <taxon>Metazoa</taxon>
        <taxon>Ecdysozoa</taxon>
        <taxon>Nematoda</taxon>
        <taxon>Chromadorea</taxon>
        <taxon>Rhabditida</taxon>
        <taxon>Spirurina</taxon>
        <taxon>Ascaridomorpha</taxon>
        <taxon>Ascaridoidea</taxon>
        <taxon>Anisakidae</taxon>
        <taxon>Anisakis</taxon>
        <taxon>Anisakis simplex complex</taxon>
    </lineage>
</organism>
<feature type="compositionally biased region" description="Basic and acidic residues" evidence="1">
    <location>
        <begin position="175"/>
        <end position="184"/>
    </location>
</feature>
<accession>A0A3P6RW41</accession>
<dbReference type="EMBL" id="UYRR01035180">
    <property type="protein sequence ID" value="VDK63817.1"/>
    <property type="molecule type" value="Genomic_DNA"/>
</dbReference>
<dbReference type="CDD" id="cd22999">
    <property type="entry name" value="SAP_SLX4"/>
    <property type="match status" value="1"/>
</dbReference>
<dbReference type="AlphaFoldDB" id="A0A3P6RW41"/>
<evidence type="ECO:0000256" key="1">
    <source>
        <dbReference type="SAM" id="MobiDB-lite"/>
    </source>
</evidence>
<dbReference type="OrthoDB" id="5576441at2759"/>
<feature type="compositionally biased region" description="Basic and acidic residues" evidence="1">
    <location>
        <begin position="144"/>
        <end position="158"/>
    </location>
</feature>
<dbReference type="GO" id="GO:0000712">
    <property type="term" value="P:resolution of meiotic recombination intermediates"/>
    <property type="evidence" value="ECO:0007669"/>
    <property type="project" value="TreeGrafter"/>
</dbReference>
<evidence type="ECO:0000313" key="3">
    <source>
        <dbReference type="Proteomes" id="UP000267096"/>
    </source>
</evidence>
<evidence type="ECO:0000313" key="2">
    <source>
        <dbReference type="EMBL" id="VDK63817.1"/>
    </source>
</evidence>
<proteinExistence type="predicted"/>
<sequence>MRDYSALALRCYVQFLYSSSIEWTSEETSDLLKLATAYGPVELISLCQPQQTFTSTDAANLGNSANRHSNSNDCSGQNQAVMKADKCEADTDECLSSKTFEVKNIPKEDAECLNIHGEDANSVTNSNKAEVSDSEIDASSSSKKIAEAEASSAHKDPNDSDDVFEFLPSDDDDDNKNLKADSSPKHLVNNQIKEAVSSQKLSSSNSNEEIPRRSDSNSHVSEVIRNTESADSNQNIEEDFSKMAANESLNRSLVYSPLPLPHDSFDDAIRLSPQLEIPSSHSNHQTKHQQCTEEFSKNQKDLKIGFGSDQPFSNALSPVIETRKDSIPTKNAVQYCSTPNQPTSTSRLAQRLKELGSNVKILKTSNITPLPEYANMTDKQLKAFVLVKNSLLLYVQDELAKYGLRPMGKKRAIALLKKIYDELHPVIDLSSPVSSKPKRSIVAKKLLDRLNEVQEKRTDEREEDEANERDEDLAEKTLNRSLNEEDILEESCIDDVYNEDAPLPKDLDGMQIAVLNWLRRNDNEDLYNEVLGLNTVSFEDFYGRLSKCDTAVAKIPRKALMEILDRLHITFSLPADGWKKRRERKQKLK</sequence>